<evidence type="ECO:0000256" key="1">
    <source>
        <dbReference type="ARBA" id="ARBA00004613"/>
    </source>
</evidence>
<dbReference type="NCBIfam" id="TIGR01901">
    <property type="entry name" value="adhes_NPXG"/>
    <property type="match status" value="1"/>
</dbReference>
<dbReference type="EMBL" id="CP000749">
    <property type="protein sequence ID" value="ABR71972.1"/>
    <property type="molecule type" value="Genomic_DNA"/>
</dbReference>
<keyword evidence="3" id="KW-0732">Signal</keyword>
<dbReference type="InterPro" id="IPR012334">
    <property type="entry name" value="Pectin_lyas_fold"/>
</dbReference>
<dbReference type="PANTHER" id="PTHR12338">
    <property type="entry name" value="AUTOTRANSPORTER"/>
    <property type="match status" value="1"/>
</dbReference>
<dbReference type="Pfam" id="PF05860">
    <property type="entry name" value="TPS"/>
    <property type="match status" value="1"/>
</dbReference>
<comment type="subcellular location">
    <subcellularLocation>
        <location evidence="1">Secreted</location>
    </subcellularLocation>
</comment>
<feature type="compositionally biased region" description="Polar residues" evidence="4">
    <location>
        <begin position="2222"/>
        <end position="2249"/>
    </location>
</feature>
<keyword evidence="2" id="KW-0964">Secreted</keyword>
<dbReference type="Pfam" id="PF18886">
    <property type="entry name" value="DUF5649"/>
    <property type="match status" value="5"/>
</dbReference>
<name>A6VZU3_MARMS</name>
<dbReference type="Gene3D" id="2.160.20.10">
    <property type="entry name" value="Single-stranded right-handed beta-helix, Pectin lyase-like"/>
    <property type="match status" value="1"/>
</dbReference>
<accession>A6VZU3</accession>
<dbReference type="InterPro" id="IPR008638">
    <property type="entry name" value="FhaB/CdiA-like_TPS"/>
</dbReference>
<dbReference type="SMART" id="SM00912">
    <property type="entry name" value="Haemagg_act"/>
    <property type="match status" value="1"/>
</dbReference>
<dbReference type="KEGG" id="mmw:Mmwyl1_3062"/>
<feature type="domain" description="Filamentous haemagglutinin FhaB/tRNA nuclease CdiA-like TPS" evidence="5">
    <location>
        <begin position="56"/>
        <end position="169"/>
    </location>
</feature>
<dbReference type="SUPFAM" id="SSF51126">
    <property type="entry name" value="Pectin lyase-like"/>
    <property type="match status" value="1"/>
</dbReference>
<organism evidence="6">
    <name type="scientific">Marinomonas sp. (strain MWYL1)</name>
    <dbReference type="NCBI Taxonomy" id="400668"/>
    <lineage>
        <taxon>Bacteria</taxon>
        <taxon>Pseudomonadati</taxon>
        <taxon>Pseudomonadota</taxon>
        <taxon>Gammaproteobacteria</taxon>
        <taxon>Oceanospirillales</taxon>
        <taxon>Oceanospirillaceae</taxon>
        <taxon>Marinomonas</taxon>
    </lineage>
</organism>
<dbReference type="GO" id="GO:0005576">
    <property type="term" value="C:extracellular region"/>
    <property type="evidence" value="ECO:0007669"/>
    <property type="project" value="UniProtKB-SubCell"/>
</dbReference>
<dbReference type="OrthoDB" id="218680at2"/>
<dbReference type="HOGENOM" id="CLU_224783_0_0_6"/>
<feature type="region of interest" description="Disordered" evidence="4">
    <location>
        <begin position="2221"/>
        <end position="2249"/>
    </location>
</feature>
<evidence type="ECO:0000256" key="4">
    <source>
        <dbReference type="SAM" id="MobiDB-lite"/>
    </source>
</evidence>
<dbReference type="STRING" id="400668.Mmwyl1_3062"/>
<evidence type="ECO:0000256" key="3">
    <source>
        <dbReference type="ARBA" id="ARBA00022729"/>
    </source>
</evidence>
<gene>
    <name evidence="6" type="ordered locus">Mmwyl1_3062</name>
</gene>
<dbReference type="InterPro" id="IPR041248">
    <property type="entry name" value="YDG"/>
</dbReference>
<protein>
    <submittedName>
        <fullName evidence="6">Filamentous haemagglutinin family outer membrane protein</fullName>
    </submittedName>
</protein>
<sequence length="4016" mass="403904">MNRIYRVIWNSSIGVWQAVSEIGKSAGKKKNHGRRHRTRLSLIAGSVFIVSAQAYADALPTNGTVSLGSGSISQPNGKTLNITQNTNKIAIDWQSFSVGKDSVVNFIQPSSSSVALNRVTGSDVSSIQGAINANGQVFLINPNGVLFDTTAQVNVGGLIASTRDLTNENFSADNFIFEGSNGNAVINRGSLVATDGGYVVMIAAKVQNMGDIVANQGSVQLAAGDSVLVNLGGTVSIEVKQGAIDALILNGGAIKADGGHILFTAKAAGDLAASVVNNTGIVEATSLVSQGGEIVFMGDDITNSGTIVADGATGGGEILIGGDWQGENAEQYPHATKVTLTETSQISASATTQGDGGKVVVWSDVKSADSVTKVAGNIRAQGLGENTNGGKIETSGHVLNVAKGTTVEAAEWLLDPTNITISAGSDGSLTDGETQSDIGAETIETALNAGTNVTVQTDSEVAGEGDITLAANISKSSGADATLTLTAANNIVINENVSITSTTGALKTVLRADNDINSSGSVSMGAGSSIDTNGGDVWIGGATDTSPAASVTTQAISAAAGSVKILSTGDISLGSITSTGSVELSSSGTVTQTGAITGGQNVNLLGTGGTYTLTNTSNAIGSLAADTGSLNVTNNQDFSLGSIVTTGDIELSSTGAVTQTGAITGGQALNLQGSGSYTLTNAGNEIASLAANTGSLSITNNQGFSLGSIETTGAVKLSSTGTVTQTDGTAITGGQALNLLGTEGTYILTNANNEIGTLTANTGSVELVSGSAQTTGAITTTGSLRLTSDALTINGDIDAGAGDITFNTDALTVTSGTVKSTGALQIAAKTASATIGIGGGTGTLQVTATNFSTDFVDGFSEITIGGENQSGNIDVDATVLKDALTLQTTGNITQNGAITGDQNLTLIGGGTHTLNNADNAIGQLTATSGALTFHGTEFTLGNIATTGAIQLSSTGTVTQASDTAITGDQALSLFGVNGAYTLNNMGNEIASLAANTGSLSVTNNHNFSLGSIITTGDVELSSTGEVTQTGAIIGDQALNLLGTGTYTLNNTGNEIASLAANTGSLSVTNNHDFTLGSIVTTGDVTLSSDGTVTQTGAITGGQALNLQGAGTYTLTNTGNEIASLAANTGTLSVTNNHDFSLGTIATTGAVELSSTGTVTQTGAITGDQTLNLLGTGTYTLTNENNEIGTLTADTGSVELVNSSAQTTGAITTTGALNLTSDALTINENIATGAGNITFNTDSLTIASDKTVTGSGTLQVATKSVATTIGVNGGSGALQISTADFADGFSAITIGSADHTGGIEIGANTTLNDATTLQTGGILSVNNDLDALANNLTLKVGQLTIADDKTISGTGVLTVASETDSEAIDIGGTSQQLNAADFGSKIANGFSDIVIGGADQTGGINIVEDSTLAAAVTMQTSGALSVDHNLAAGANNLTLKVGELSVADGKAISGSGTLNIASDTASDAISIVDTIDNTAVDTLQLLSADFVSKIADGFSGIVIGDSSQSGNITIGATAFNDALTLQSTGTVTQTGAITGGQDLNLLGSGGTHTLTNAGNAIGNLTANTGSVELVNSLDQTTGAITTSGALNLTSDALTINENIATGAGNITFNTDALTIADGKTVAGSGNLQITTKTVDKLIDVGGATADALQLTTTNISTDFADGFANITIGSADHTGGIEIGADTTFKDAAILQTSGALSVSNNLAAGANNLTLKVSELSVADGKAISGSGTLNITSDAASDAISIVDTIDNNAVDTLQLLSADFASKIADGFSGIVIGDSSQSGNITIGATAFNDALTLQSTGTVTQTGAITGGQDLNLLGAGGTHTLTDEGNSIGTLTANTGSVEFVSAKELVGAADITTETSQLGSMITSGALSVSTVDGGITVSENLTAGGALTLTSAKDITVESGKTLTSPESIALYGANITQKGTLDASSTTTNGGNITLAKDASTAADFISLEGVLNASTTNGTGGTIITNGQSVFLNTSANVTTAGNTANGTWKTPVSTFDTVVAATGGDITGQTISDALKTANYKLIASADKVTLSEKLATQNTLKNLTDAAITSADFGGITINDSITKVSAGTSGTAPQPVYDITTDTTLTVTSTSNITVNGAISSEQQRLNLILTANNDATGGGDVIFGSNGSVTTNNGNFYVGSVTLGQATNGVGYAYNDQDYHDIVTASAENFTMNTGSQINVGSGSLVLKVTDDINLPTGDAAGKSFSINSTAGSSGYNNETETNANRSGTPSYEQVATVPTSLTLEAGGSIIGASTDSTKISTNSSSAMVNVTSAENIGSADSPVLFSSNNGTINITNTVGNSYIKFANASESSNFSTLNLTTDVNTKNTTQRIEFNSDGSHRLLATTDANGLFSIATGGFVDETSSKNITIKAPNITLANGAIVATGGSTSVDSSDKALLNGTGLNLTLTALSGSTYGEIKADNAAEDYSSGTAPSDFANKEVYLPNGTLTLNALDIGVKVNSDDWSNALEVTANTLNINNSGGSTWLRNSDYNSLNFSSAGVNTTVGNHHILSTNGDFFNIETTSDAKTIVHTIDDANKLSGIKTDNKNVSLKTGVSTTEARDIIMADNAIDIGAATLSLTSYYGKSISAYSTNHVQGNGSITSAALDNPNTATVTVGNLNLTTTYNTTNTASIGGGGYTLKVAKGGEVGEANVGNNVLAINNESGDIAINELSAEHFKTIKVNYSSTDSTARAHTVAIDLFDNDSVTENLNYSDTGNGLITLDASSIDLSGFNRNFDLYAYYKDIQVNNIYGGAGYFNVTSYNNSITLNGDVNTNGGNISLSSNTFKLAGSSRIDSNADNASNTTSLGMSGSIKLNNSSGSRGVDISANTGVTAALTLDSSSIDGSGGSITTDMNATNSAGSYLTGLSFIGSGVTTEQDGSISLTGASFALNGDFTATGKVALSGGESTSSTTNIPGVTIDTNQSIVDSGDITFSGYSLSGSSSRNYVFNTSATGKGGNINLYPASTTGTFSAGSMTVNASGSTSSGTIVLPAVTTTKNTDSYTTTSAQSYTGSTITLNGGLQSNQANIDVLGSEVVLANDVSIDTYTGFVSGQTKDTTGVTAGAVTIGSTGAKLTNNDPTYSFAIDTSGNKGAETYAANNGSIVLRDSSTEKTTFNNFSMIGGGNLNTAFDTNKYSATGQVTIGQMDGGSFTWSDLSAGNLLLKGPANYTVSGNIGTTTGGDFVAGTLAATGVANLNVTTENALVVGSLSSVNGVSATGAVSIATKADDLTVNNNITTTSAAHGAITLNAGSDTDAGTATGGNVLLNANLTTGSGGQAIVYTGSIEDSGSYNFGNGHYRYNSDETSTNYTTALGTGNYAIYREQPTLTIGFASGKEYDGITLVPSTGGISGDVNNDKTQFVDSLVWNVSGDNPIKNAGSYTITHTGAVTGAEELGYKVSGPNDTYTYIVTPKALTVSLIDVTKVYDGNTTATLTNGNFDLSGFIGSEMLTVTKETGAYNSKNVANADSVTTSLVSEDFTAVGETLASNYVLPTTATGTGSITKRTLTASITDTPTKVYDGNTDATLTNANFSIANLVDGESFTVSKASGTYNDKDVHDASSVTTSLAEGDFTEGSDTLASNYTMPVTATGEGSITARTLTASIIDTPTKVYDGNTDATLTNANFSIANLVDGESFTVTKATGAYNDKDVVDASTVTTSLAEGDFTQENETLASNYIMPVTATGAGSITTRTLTASIIDTPTKVYDGNTDATLTNGNFSIANLVDGESFTVTKTTGVYNDKDVADANNVTTSLVADDFEAGDDTLKSNYNLPITATGDAVISVRSLVAIAKTQDKIFDAKTDAKTTLTIAAEDVNLRNLNDINNPLVVNGVVGNEKVFLTFTDASFSDEQVGINKTVTVNGLGVAGVDAANYIVMVKDALGGLTAPASTMTTTADINPNNPPVVFIPTPPPAPVVIPRPNLGNAPVVAVGGMQVVSISSTGSTTSVSSGGQGEASIDTILLSQVNNGASFNNQVFIVDGGINTVNPDQAVNTEETVK</sequence>
<dbReference type="InterPro" id="IPR011050">
    <property type="entry name" value="Pectin_lyase_fold/virulence"/>
</dbReference>
<dbReference type="InterPro" id="IPR050909">
    <property type="entry name" value="Bact_Autotransporter_VF"/>
</dbReference>
<dbReference type="PANTHER" id="PTHR12338:SF8">
    <property type="entry name" value="HEME_HEMOPEXIN-BINDING PROTEIN"/>
    <property type="match status" value="1"/>
</dbReference>
<proteinExistence type="predicted"/>
<dbReference type="InterPro" id="IPR043709">
    <property type="entry name" value="DUF5649"/>
</dbReference>
<evidence type="ECO:0000313" key="6">
    <source>
        <dbReference type="EMBL" id="ABR71972.1"/>
    </source>
</evidence>
<evidence type="ECO:0000259" key="5">
    <source>
        <dbReference type="SMART" id="SM00912"/>
    </source>
</evidence>
<evidence type="ECO:0000256" key="2">
    <source>
        <dbReference type="ARBA" id="ARBA00022525"/>
    </source>
</evidence>
<dbReference type="eggNOG" id="COG3210">
    <property type="taxonomic scope" value="Bacteria"/>
</dbReference>
<dbReference type="InterPro" id="IPR024973">
    <property type="entry name" value="ESPR"/>
</dbReference>
<dbReference type="Pfam" id="PF13018">
    <property type="entry name" value="ESPR"/>
    <property type="match status" value="1"/>
</dbReference>
<dbReference type="Pfam" id="PF18657">
    <property type="entry name" value="YDG"/>
    <property type="match status" value="5"/>
</dbReference>
<reference evidence="6" key="1">
    <citation type="submission" date="2007-06" db="EMBL/GenBank/DDBJ databases">
        <title>Complete sequence of Marinomonas sp. MWYL1.</title>
        <authorList>
            <consortium name="US DOE Joint Genome Institute"/>
            <person name="Copeland A."/>
            <person name="Lucas S."/>
            <person name="Lapidus A."/>
            <person name="Barry K."/>
            <person name="Glavina del Rio T."/>
            <person name="Dalin E."/>
            <person name="Tice H."/>
            <person name="Pitluck S."/>
            <person name="Kiss H."/>
            <person name="Brettin T."/>
            <person name="Bruce D."/>
            <person name="Detter J.C."/>
            <person name="Han C."/>
            <person name="Schmutz J."/>
            <person name="Larimer F."/>
            <person name="Land M."/>
            <person name="Hauser L."/>
            <person name="Kyrpides N."/>
            <person name="Kim E."/>
            <person name="Johnston A.W.B."/>
            <person name="Todd J.D."/>
            <person name="Rogers R."/>
            <person name="Wexler M."/>
            <person name="Bond P.L."/>
            <person name="Li Y."/>
            <person name="Richardson P."/>
        </authorList>
    </citation>
    <scope>NUCLEOTIDE SEQUENCE [LARGE SCALE GENOMIC DNA]</scope>
    <source>
        <strain evidence="6">MWYL1</strain>
    </source>
</reference>